<gene>
    <name evidence="7" type="ORF">BO72DRAFT_444600</name>
</gene>
<keyword evidence="2 4" id="KW-0863">Zinc-finger</keyword>
<feature type="region of interest" description="Disordered" evidence="5">
    <location>
        <begin position="79"/>
        <end position="119"/>
    </location>
</feature>
<dbReference type="PANTHER" id="PTHR20922">
    <property type="entry name" value="DNL-TYPE ZINC FINGER PROTEIN"/>
    <property type="match status" value="1"/>
</dbReference>
<dbReference type="InterPro" id="IPR024158">
    <property type="entry name" value="Mt_import_TIM15"/>
</dbReference>
<keyword evidence="3" id="KW-0862">Zinc</keyword>
<keyword evidence="1" id="KW-0479">Metal-binding</keyword>
<organism evidence="7 8">
    <name type="scientific">Aspergillus fijiensis CBS 313.89</name>
    <dbReference type="NCBI Taxonomy" id="1448319"/>
    <lineage>
        <taxon>Eukaryota</taxon>
        <taxon>Fungi</taxon>
        <taxon>Dikarya</taxon>
        <taxon>Ascomycota</taxon>
        <taxon>Pezizomycotina</taxon>
        <taxon>Eurotiomycetes</taxon>
        <taxon>Eurotiomycetidae</taxon>
        <taxon>Eurotiales</taxon>
        <taxon>Aspergillaceae</taxon>
        <taxon>Aspergillus</taxon>
    </lineage>
</organism>
<dbReference type="Proteomes" id="UP000249789">
    <property type="component" value="Unassembled WGS sequence"/>
</dbReference>
<evidence type="ECO:0000256" key="1">
    <source>
        <dbReference type="ARBA" id="ARBA00022723"/>
    </source>
</evidence>
<dbReference type="GO" id="GO:0051087">
    <property type="term" value="F:protein-folding chaperone binding"/>
    <property type="evidence" value="ECO:0007669"/>
    <property type="project" value="TreeGrafter"/>
</dbReference>
<dbReference type="GO" id="GO:0008270">
    <property type="term" value="F:zinc ion binding"/>
    <property type="evidence" value="ECO:0007669"/>
    <property type="project" value="UniProtKB-KW"/>
</dbReference>
<proteinExistence type="predicted"/>
<protein>
    <submittedName>
        <fullName evidence="7">Zf-DNL-domain-containing protein</fullName>
    </submittedName>
</protein>
<evidence type="ECO:0000256" key="3">
    <source>
        <dbReference type="ARBA" id="ARBA00022833"/>
    </source>
</evidence>
<dbReference type="InterPro" id="IPR007853">
    <property type="entry name" value="Znf_DNL-typ"/>
</dbReference>
<feature type="region of interest" description="Disordered" evidence="5">
    <location>
        <begin position="1"/>
        <end position="20"/>
    </location>
</feature>
<dbReference type="Pfam" id="PF05180">
    <property type="entry name" value="zf-DNL"/>
    <property type="match status" value="1"/>
</dbReference>
<feature type="compositionally biased region" description="Low complexity" evidence="5">
    <location>
        <begin position="79"/>
        <end position="114"/>
    </location>
</feature>
<feature type="domain" description="DNL-type" evidence="6">
    <location>
        <begin position="137"/>
        <end position="232"/>
    </location>
</feature>
<evidence type="ECO:0000313" key="7">
    <source>
        <dbReference type="EMBL" id="RAK81051.1"/>
    </source>
</evidence>
<dbReference type="OrthoDB" id="512667at2759"/>
<sequence length="247" mass="26598">MRSIQSLSHGLRALTQRSHPRAATISNASANASASASATFLTPASSFSSISASASSRTFTHLTSPCPLATTRTTTKTTALLSARHNSTTTTSQPDPTATTEESNTSTNESNTNTLTDRHGDAATDAAHAEQNRLRREQEPAYQITFTCKPCGGRSSHRMSKHGYHRGTVLIQCPTCSNRHVIADHLNIFFDEKSTLEDILARQGDKLMRGYTNGDMEFWENGEVKEAEAADGKNKGGEAGQVQGRIA</sequence>
<keyword evidence="8" id="KW-1185">Reference proteome</keyword>
<dbReference type="EMBL" id="KZ824626">
    <property type="protein sequence ID" value="RAK81051.1"/>
    <property type="molecule type" value="Genomic_DNA"/>
</dbReference>
<evidence type="ECO:0000256" key="5">
    <source>
        <dbReference type="SAM" id="MobiDB-lite"/>
    </source>
</evidence>
<dbReference type="RefSeq" id="XP_040805061.1">
    <property type="nucleotide sequence ID" value="XM_040943857.1"/>
</dbReference>
<dbReference type="GO" id="GO:0005739">
    <property type="term" value="C:mitochondrion"/>
    <property type="evidence" value="ECO:0007669"/>
    <property type="project" value="TreeGrafter"/>
</dbReference>
<feature type="region of interest" description="Disordered" evidence="5">
    <location>
        <begin position="228"/>
        <end position="247"/>
    </location>
</feature>
<dbReference type="GeneID" id="63861190"/>
<evidence type="ECO:0000256" key="2">
    <source>
        <dbReference type="ARBA" id="ARBA00022771"/>
    </source>
</evidence>
<dbReference type="GO" id="GO:0006457">
    <property type="term" value="P:protein folding"/>
    <property type="evidence" value="ECO:0007669"/>
    <property type="project" value="TreeGrafter"/>
</dbReference>
<dbReference type="VEuPathDB" id="FungiDB:BO72DRAFT_444600"/>
<dbReference type="GO" id="GO:0050821">
    <property type="term" value="P:protein stabilization"/>
    <property type="evidence" value="ECO:0007669"/>
    <property type="project" value="TreeGrafter"/>
</dbReference>
<dbReference type="PANTHER" id="PTHR20922:SF13">
    <property type="entry name" value="DNL-TYPE ZINC FINGER PROTEIN"/>
    <property type="match status" value="1"/>
</dbReference>
<dbReference type="GO" id="GO:0030150">
    <property type="term" value="P:protein import into mitochondrial matrix"/>
    <property type="evidence" value="ECO:0007669"/>
    <property type="project" value="TreeGrafter"/>
</dbReference>
<name>A0A8G1S252_9EURO</name>
<dbReference type="PROSITE" id="PS51501">
    <property type="entry name" value="ZF_DNL"/>
    <property type="match status" value="1"/>
</dbReference>
<reference evidence="7 8" key="1">
    <citation type="submission" date="2018-02" db="EMBL/GenBank/DDBJ databases">
        <title>The genomes of Aspergillus section Nigri reveals drivers in fungal speciation.</title>
        <authorList>
            <consortium name="DOE Joint Genome Institute"/>
            <person name="Vesth T.C."/>
            <person name="Nybo J."/>
            <person name="Theobald S."/>
            <person name="Brandl J."/>
            <person name="Frisvad J.C."/>
            <person name="Nielsen K.F."/>
            <person name="Lyhne E.K."/>
            <person name="Kogle M.E."/>
            <person name="Kuo A."/>
            <person name="Riley R."/>
            <person name="Clum A."/>
            <person name="Nolan M."/>
            <person name="Lipzen A."/>
            <person name="Salamov A."/>
            <person name="Henrissat B."/>
            <person name="Wiebenga A."/>
            <person name="De vries R.P."/>
            <person name="Grigoriev I.V."/>
            <person name="Mortensen U.H."/>
            <person name="Andersen M.R."/>
            <person name="Baker S.E."/>
        </authorList>
    </citation>
    <scope>NUCLEOTIDE SEQUENCE [LARGE SCALE GENOMIC DNA]</scope>
    <source>
        <strain evidence="7 8">CBS 313.89</strain>
    </source>
</reference>
<evidence type="ECO:0000313" key="8">
    <source>
        <dbReference type="Proteomes" id="UP000249789"/>
    </source>
</evidence>
<evidence type="ECO:0000259" key="6">
    <source>
        <dbReference type="PROSITE" id="PS51501"/>
    </source>
</evidence>
<dbReference type="AlphaFoldDB" id="A0A8G1S252"/>
<accession>A0A8G1S252</accession>
<evidence type="ECO:0000256" key="4">
    <source>
        <dbReference type="PROSITE-ProRule" id="PRU00834"/>
    </source>
</evidence>